<proteinExistence type="predicted"/>
<evidence type="ECO:0000256" key="1">
    <source>
        <dbReference type="ARBA" id="ARBA00022505"/>
    </source>
</evidence>
<keyword evidence="5" id="KW-1185">Reference proteome</keyword>
<evidence type="ECO:0000313" key="4">
    <source>
        <dbReference type="EMBL" id="SDJ73874.1"/>
    </source>
</evidence>
<dbReference type="STRING" id="633440.SAMN05421869_11264"/>
<dbReference type="AlphaFoldDB" id="A0A1G8W6A6"/>
<evidence type="ECO:0000259" key="3">
    <source>
        <dbReference type="SMART" id="SM01008"/>
    </source>
</evidence>
<dbReference type="Pfam" id="PF02738">
    <property type="entry name" value="MoCoBD_1"/>
    <property type="match status" value="1"/>
</dbReference>
<dbReference type="GO" id="GO:0005506">
    <property type="term" value="F:iron ion binding"/>
    <property type="evidence" value="ECO:0007669"/>
    <property type="project" value="InterPro"/>
</dbReference>
<name>A0A1G8W6A6_9ACTN</name>
<evidence type="ECO:0000256" key="2">
    <source>
        <dbReference type="ARBA" id="ARBA00023002"/>
    </source>
</evidence>
<dbReference type="Gene3D" id="3.90.1170.50">
    <property type="entry name" value="Aldehyde oxidase/xanthine dehydrogenase, a/b hammerhead"/>
    <property type="match status" value="1"/>
</dbReference>
<dbReference type="InterPro" id="IPR016208">
    <property type="entry name" value="Ald_Oxase/xanthine_DH-like"/>
</dbReference>
<dbReference type="InterPro" id="IPR008274">
    <property type="entry name" value="AldOxase/xan_DH_MoCoBD1"/>
</dbReference>
<protein>
    <submittedName>
        <fullName evidence="4">Xanthine dehydrogenase YagR molybdenum-binding subunit</fullName>
    </submittedName>
</protein>
<dbReference type="InterPro" id="IPR036856">
    <property type="entry name" value="Ald_Oxase/Xan_DH_a/b_sf"/>
</dbReference>
<dbReference type="Pfam" id="PF20256">
    <property type="entry name" value="MoCoBD_2"/>
    <property type="match status" value="1"/>
</dbReference>
<dbReference type="OrthoDB" id="9758509at2"/>
<keyword evidence="1" id="KW-0500">Molybdenum</keyword>
<dbReference type="PANTHER" id="PTHR11908:SF132">
    <property type="entry name" value="ALDEHYDE OXIDASE 1-RELATED"/>
    <property type="match status" value="1"/>
</dbReference>
<dbReference type="PANTHER" id="PTHR11908">
    <property type="entry name" value="XANTHINE DEHYDROGENASE"/>
    <property type="match status" value="1"/>
</dbReference>
<dbReference type="SUPFAM" id="SSF54665">
    <property type="entry name" value="CO dehydrogenase molybdoprotein N-domain-like"/>
    <property type="match status" value="1"/>
</dbReference>
<reference evidence="4 5" key="1">
    <citation type="submission" date="2016-10" db="EMBL/GenBank/DDBJ databases">
        <authorList>
            <person name="de Groot N.N."/>
        </authorList>
    </citation>
    <scope>NUCLEOTIDE SEQUENCE [LARGE SCALE GENOMIC DNA]</scope>
    <source>
        <strain evidence="4 5">CGMCC 4.6533</strain>
    </source>
</reference>
<dbReference type="InterPro" id="IPR000674">
    <property type="entry name" value="Ald_Oxase/Xan_DH_a/b"/>
</dbReference>
<dbReference type="EMBL" id="FNDJ01000012">
    <property type="protein sequence ID" value="SDJ73874.1"/>
    <property type="molecule type" value="Genomic_DNA"/>
</dbReference>
<feature type="domain" description="Aldehyde oxidase/xanthine dehydrogenase a/b hammerhead" evidence="3">
    <location>
        <begin position="14"/>
        <end position="122"/>
    </location>
</feature>
<accession>A0A1G8W6A6</accession>
<organism evidence="4 5">
    <name type="scientific">Nonomuraea jiangxiensis</name>
    <dbReference type="NCBI Taxonomy" id="633440"/>
    <lineage>
        <taxon>Bacteria</taxon>
        <taxon>Bacillati</taxon>
        <taxon>Actinomycetota</taxon>
        <taxon>Actinomycetes</taxon>
        <taxon>Streptosporangiales</taxon>
        <taxon>Streptosporangiaceae</taxon>
        <taxon>Nonomuraea</taxon>
    </lineage>
</organism>
<dbReference type="Pfam" id="PF01315">
    <property type="entry name" value="Ald_Xan_dh_C"/>
    <property type="match status" value="1"/>
</dbReference>
<dbReference type="SMART" id="SM01008">
    <property type="entry name" value="Ald_Xan_dh_C"/>
    <property type="match status" value="1"/>
</dbReference>
<dbReference type="GO" id="GO:0016491">
    <property type="term" value="F:oxidoreductase activity"/>
    <property type="evidence" value="ECO:0007669"/>
    <property type="project" value="UniProtKB-KW"/>
</dbReference>
<gene>
    <name evidence="4" type="ORF">SAMN05421869_11264</name>
</gene>
<dbReference type="InterPro" id="IPR046867">
    <property type="entry name" value="AldOxase/xan_DH_MoCoBD2"/>
</dbReference>
<dbReference type="InterPro" id="IPR037165">
    <property type="entry name" value="AldOxase/xan_DH_Mopterin-bd_sf"/>
</dbReference>
<dbReference type="Gene3D" id="3.30.365.10">
    <property type="entry name" value="Aldehyde oxidase/xanthine dehydrogenase, molybdopterin binding domain"/>
    <property type="match status" value="4"/>
</dbReference>
<dbReference type="SUPFAM" id="SSF56003">
    <property type="entry name" value="Molybdenum cofactor-binding domain"/>
    <property type="match status" value="1"/>
</dbReference>
<sequence length="722" mass="75793">MRSVNREDGPVKVTGAARYAADHHPEGLAYGYLITSTVARGTILGMDTAPAERAPGVIAVYTPFNPLRLHPYTQADTAELLPPLQDDRVCYYGQVIGLVVAETFEQARDAAALVTTRYDAERPRASFTAGLPNATPPSGGTPETDVLAPGVTSIDEALAASDVSITETYTTPAETHVAMEPHATVASWTGDRLTVHTASQGVRLPVERLTESLGIDAAQIHVINPYVGGGFGNKWGTWAHTPLTAAAARALGRPVKTVLTREQVFTVIGHRPITSQTVSLGAAADGTLVAVKNDGISSKSAANDFYESVADLSLALYGSANLHVSRKVVTMDVPATTIMRAPAESNGSFALESAMDELADALGMDPLDLRLKNDTPSHPVSGLPWSSKHLEECYRVGAERFGWSRRSPRPGTVTDGDWLVGLGMATATFGASRGEASIEVRLRDDGRAVVSGAAADLGTGQSTVFAILAAEVLGIPVDRVTPVLGDSATPPAAKAGGSGSTSANGPAVRLAAEAAKEAVVKLAAEHEKSPFRGEAVTYADGEVRGGGDAMPFGELLALLGVPEVEVTATSPRHPRREHAFRSFGAHFCEVRVNRWTGEPRVARWLCVVDAGTIVNVKTARSQIAGGVVMGIGQALLEDLRIEPDTGRFGNATMADYLVPVNTDIPPIDVEFLNYPDTVLSDLGARGIGELSIVGAAGAVANAVHNATGRRVRDLPITLDKLL</sequence>
<keyword evidence="2" id="KW-0560">Oxidoreductase</keyword>
<dbReference type="Proteomes" id="UP000199202">
    <property type="component" value="Unassembled WGS sequence"/>
</dbReference>
<evidence type="ECO:0000313" key="5">
    <source>
        <dbReference type="Proteomes" id="UP000199202"/>
    </source>
</evidence>